<dbReference type="AlphaFoldDB" id="A0A1U9JYU0"/>
<dbReference type="PANTHER" id="PTHR34475">
    <property type="match status" value="1"/>
</dbReference>
<sequence length="160" mass="18039">MSSPTSSAALETPSQTLGQALFELRQLQQLSLAEVSTQTKYSIPQLEALEQDDWEALPSGVPLRWMVKSYARVLNTDADALLALLGPQQGQAPKVLHTDRRQGADWGSNDRPLYSDAAPRSWGWWLVILILIVVAAFYALNQGWIPEDWLIFDWLKEFRS</sequence>
<dbReference type="EMBL" id="JAATIZ010000001">
    <property type="protein sequence ID" value="NJB64038.1"/>
    <property type="molecule type" value="Genomic_DNA"/>
</dbReference>
<evidence type="ECO:0000313" key="6">
    <source>
        <dbReference type="Proteomes" id="UP000783934"/>
    </source>
</evidence>
<dbReference type="Proteomes" id="UP000700248">
    <property type="component" value="Unassembled WGS sequence"/>
</dbReference>
<protein>
    <submittedName>
        <fullName evidence="4">Cytoskeletal protein RodZ</fullName>
    </submittedName>
    <submittedName>
        <fullName evidence="3">Helix-turn-helix domain-containing protein</fullName>
    </submittedName>
</protein>
<dbReference type="InterPro" id="IPR010982">
    <property type="entry name" value="Lambda_DNA-bd_dom_sf"/>
</dbReference>
<reference evidence="4 6" key="2">
    <citation type="submission" date="2020-03" db="EMBL/GenBank/DDBJ databases">
        <title>Genomic Encyclopedia of Type Strains, Phase IV (KMG-IV): sequencing the most valuable type-strain genomes for metagenomic binning, comparative biology and taxonomic classification.</title>
        <authorList>
            <person name="Goeker M."/>
        </authorList>
    </citation>
    <scope>NUCLEOTIDE SEQUENCE [LARGE SCALE GENOMIC DNA]</scope>
    <source>
        <strain evidence="4 6">DSM 26613</strain>
    </source>
</reference>
<evidence type="ECO:0000313" key="2">
    <source>
        <dbReference type="EMBL" id="AQS50963.1"/>
    </source>
</evidence>
<dbReference type="Proteomes" id="UP000189369">
    <property type="component" value="Chromosome"/>
</dbReference>
<dbReference type="Pfam" id="PF13413">
    <property type="entry name" value="HTH_25"/>
    <property type="match status" value="1"/>
</dbReference>
<name>A0A1U9JYU0_9BURK</name>
<dbReference type="KEGG" id="phn:PAEH1_04160"/>
<feature type="transmembrane region" description="Helical" evidence="1">
    <location>
        <begin position="122"/>
        <end position="140"/>
    </location>
</feature>
<reference evidence="3" key="4">
    <citation type="submission" date="2021-09" db="EMBL/GenBank/DDBJ databases">
        <authorList>
            <person name="Gilroy R."/>
        </authorList>
    </citation>
    <scope>NUCLEOTIDE SEQUENCE</scope>
    <source>
        <strain evidence="3">CHK175-13533</strain>
    </source>
</reference>
<reference evidence="3" key="3">
    <citation type="journal article" date="2021" name="PeerJ">
        <title>Extensive microbial diversity within the chicken gut microbiome revealed by metagenomics and culture.</title>
        <authorList>
            <person name="Gilroy R."/>
            <person name="Ravi A."/>
            <person name="Getino M."/>
            <person name="Pursley I."/>
            <person name="Horton D.L."/>
            <person name="Alikhan N.F."/>
            <person name="Baker D."/>
            <person name="Gharbi K."/>
            <person name="Hall N."/>
            <person name="Watson M."/>
            <person name="Adriaenssens E.M."/>
            <person name="Foster-Nyarko E."/>
            <person name="Jarju S."/>
            <person name="Secka A."/>
            <person name="Antonio M."/>
            <person name="Oren A."/>
            <person name="Chaudhuri R.R."/>
            <person name="La Ragione R."/>
            <person name="Hildebrand F."/>
            <person name="Pallen M.J."/>
        </authorList>
    </citation>
    <scope>NUCLEOTIDE SEQUENCE</scope>
    <source>
        <strain evidence="3">CHK175-13533</strain>
    </source>
</reference>
<dbReference type="PANTHER" id="PTHR34475:SF1">
    <property type="entry name" value="CYTOSKELETON PROTEIN RODZ"/>
    <property type="match status" value="1"/>
</dbReference>
<dbReference type="InterPro" id="IPR050400">
    <property type="entry name" value="Bact_Cytoskel_RodZ"/>
</dbReference>
<dbReference type="RefSeq" id="WP_077733513.1">
    <property type="nucleotide sequence ID" value="NZ_BMCQ01000002.1"/>
</dbReference>
<dbReference type="EMBL" id="CP019697">
    <property type="protein sequence ID" value="AQS50963.1"/>
    <property type="molecule type" value="Genomic_DNA"/>
</dbReference>
<gene>
    <name evidence="4" type="ORF">GGR41_000259</name>
    <name evidence="3" type="ORF">K8U84_08170</name>
    <name evidence="2" type="ORF">PAEH1_04160</name>
</gene>
<dbReference type="STRING" id="643674.PAEH1_04160"/>
<evidence type="ECO:0000313" key="5">
    <source>
        <dbReference type="Proteomes" id="UP000189369"/>
    </source>
</evidence>
<evidence type="ECO:0000313" key="4">
    <source>
        <dbReference type="EMBL" id="NJB64038.1"/>
    </source>
</evidence>
<dbReference type="Proteomes" id="UP000783934">
    <property type="component" value="Unassembled WGS sequence"/>
</dbReference>
<keyword evidence="1" id="KW-0812">Transmembrane</keyword>
<proteinExistence type="predicted"/>
<keyword evidence="1" id="KW-1133">Transmembrane helix</keyword>
<accession>A0A1U9JYU0</accession>
<dbReference type="EMBL" id="DYTQ01000093">
    <property type="protein sequence ID" value="HJH24513.1"/>
    <property type="molecule type" value="Genomic_DNA"/>
</dbReference>
<reference evidence="2 5" key="1">
    <citation type="submission" date="2017-01" db="EMBL/GenBank/DDBJ databases">
        <title>Complete Genome Sequence of Paenalcaligenes hominis, Isolated from a paraplegic Patient with neurogenic bladder.</title>
        <authorList>
            <person name="Mukhopadhyay R."/>
            <person name="Joaquin J."/>
            <person name="Hogue R."/>
            <person name="Kilaru A."/>
            <person name="Jospin G."/>
            <person name="Mars K."/>
            <person name="Eisen J.A."/>
            <person name="Chaturvedi V."/>
        </authorList>
    </citation>
    <scope>NUCLEOTIDE SEQUENCE [LARGE SCALE GENOMIC DNA]</scope>
    <source>
        <strain evidence="2 5">15S00501</strain>
    </source>
</reference>
<dbReference type="Gene3D" id="1.10.260.40">
    <property type="entry name" value="lambda repressor-like DNA-binding domains"/>
    <property type="match status" value="1"/>
</dbReference>
<keyword evidence="6" id="KW-1185">Reference proteome</keyword>
<keyword evidence="1" id="KW-0472">Membrane</keyword>
<organism evidence="2 5">
    <name type="scientific">Paenalcaligenes hominis</name>
    <dbReference type="NCBI Taxonomy" id="643674"/>
    <lineage>
        <taxon>Bacteria</taxon>
        <taxon>Pseudomonadati</taxon>
        <taxon>Pseudomonadota</taxon>
        <taxon>Betaproteobacteria</taxon>
        <taxon>Burkholderiales</taxon>
        <taxon>Alcaligenaceae</taxon>
        <taxon>Paenalcaligenes</taxon>
    </lineage>
</organism>
<evidence type="ECO:0000313" key="3">
    <source>
        <dbReference type="EMBL" id="HJH24513.1"/>
    </source>
</evidence>
<dbReference type="OrthoDB" id="8561330at2"/>
<evidence type="ECO:0000256" key="1">
    <source>
        <dbReference type="SAM" id="Phobius"/>
    </source>
</evidence>
<dbReference type="GO" id="GO:0003677">
    <property type="term" value="F:DNA binding"/>
    <property type="evidence" value="ECO:0007669"/>
    <property type="project" value="InterPro"/>
</dbReference>